<feature type="region of interest" description="Disordered" evidence="1">
    <location>
        <begin position="265"/>
        <end position="292"/>
    </location>
</feature>
<evidence type="ECO:0000313" key="2">
    <source>
        <dbReference type="EMBL" id="GAT56831.1"/>
    </source>
</evidence>
<evidence type="ECO:0000313" key="3">
    <source>
        <dbReference type="Proteomes" id="UP000815677"/>
    </source>
</evidence>
<gene>
    <name evidence="2" type="ORF">MCHLO_13433</name>
</gene>
<feature type="compositionally biased region" description="Polar residues" evidence="1">
    <location>
        <begin position="173"/>
        <end position="188"/>
    </location>
</feature>
<proteinExistence type="predicted"/>
<name>A0ABQ0M3S5_MYCCL</name>
<organism evidence="2 3">
    <name type="scientific">Mycena chlorophos</name>
    <name type="common">Agaric fungus</name>
    <name type="synonym">Agaricus chlorophos</name>
    <dbReference type="NCBI Taxonomy" id="658473"/>
    <lineage>
        <taxon>Eukaryota</taxon>
        <taxon>Fungi</taxon>
        <taxon>Dikarya</taxon>
        <taxon>Basidiomycota</taxon>
        <taxon>Agaricomycotina</taxon>
        <taxon>Agaricomycetes</taxon>
        <taxon>Agaricomycetidae</taxon>
        <taxon>Agaricales</taxon>
        <taxon>Marasmiineae</taxon>
        <taxon>Mycenaceae</taxon>
        <taxon>Mycena</taxon>
    </lineage>
</organism>
<dbReference type="Proteomes" id="UP000815677">
    <property type="component" value="Unassembled WGS sequence"/>
</dbReference>
<feature type="compositionally biased region" description="Basic and acidic residues" evidence="1">
    <location>
        <begin position="265"/>
        <end position="275"/>
    </location>
</feature>
<keyword evidence="3" id="KW-1185">Reference proteome</keyword>
<reference evidence="2" key="1">
    <citation type="submission" date="2014-09" db="EMBL/GenBank/DDBJ databases">
        <title>Genome sequence of the luminous mushroom Mycena chlorophos for searching fungal bioluminescence genes.</title>
        <authorList>
            <person name="Tanaka Y."/>
            <person name="Kasuga D."/>
            <person name="Oba Y."/>
            <person name="Hase S."/>
            <person name="Sato K."/>
            <person name="Oba Y."/>
            <person name="Sakakibara Y."/>
        </authorList>
    </citation>
    <scope>NUCLEOTIDE SEQUENCE</scope>
</reference>
<feature type="region of interest" description="Disordered" evidence="1">
    <location>
        <begin position="1"/>
        <end position="77"/>
    </location>
</feature>
<sequence length="458" mass="50499">MHGRYGYGQPMAEASTSRLPQAPPLRHRPSRSLDSYLPQARAQHHARNSTRQTETERDDDQTPFTISPPLPSDFDAFTATHDQGRWSRYTRGLTTTADPTSYGLLGDLEAVTATQTRATTRATTPAHHQRQRRNTIATRTGDDDASFGYVSGEREREMEMRYGRQESAVSAAYTNGNGVGTGSVQQAPSLRRMKPSSRIRSGDVQTRFKPERDAIDYEMVETRIVEEGPERTVSISKWREQVIRETDEDDDMSVYYLNAEGQQLHTEHRGVRREASNNLTQDNSRSRLVTESTRTLIPPDPFTFFPSSPPFHAKKEDLTTGAIGTNGKLPTNKNAGLNSQSSISSIHLAPPKAKDSLSSPVAPASPNGANVPPAPNNATNNTSGNASSLESVLNSCQPSLLHIGPVLHLVGISRGEDLHALARLGEDTRNREVRSEVLRMGVSLLEWAVLLDRVERGL</sequence>
<dbReference type="EMBL" id="DF849347">
    <property type="protein sequence ID" value="GAT56831.1"/>
    <property type="molecule type" value="Genomic_DNA"/>
</dbReference>
<feature type="region of interest" description="Disordered" evidence="1">
    <location>
        <begin position="173"/>
        <end position="204"/>
    </location>
</feature>
<feature type="region of interest" description="Disordered" evidence="1">
    <location>
        <begin position="349"/>
        <end position="390"/>
    </location>
</feature>
<protein>
    <submittedName>
        <fullName evidence="2">Uncharacterized protein</fullName>
    </submittedName>
</protein>
<evidence type="ECO:0000256" key="1">
    <source>
        <dbReference type="SAM" id="MobiDB-lite"/>
    </source>
</evidence>
<feature type="compositionally biased region" description="Polar residues" evidence="1">
    <location>
        <begin position="276"/>
        <end position="292"/>
    </location>
</feature>
<accession>A0ABQ0M3S5</accession>
<feature type="compositionally biased region" description="Low complexity" evidence="1">
    <location>
        <begin position="358"/>
        <end position="388"/>
    </location>
</feature>